<feature type="transmembrane region" description="Helical" evidence="1">
    <location>
        <begin position="17"/>
        <end position="35"/>
    </location>
</feature>
<comment type="caution">
    <text evidence="2">The sequence shown here is derived from an EMBL/GenBank/DDBJ whole genome shotgun (WGS) entry which is preliminary data.</text>
</comment>
<name>A0A132PPT9_9MYCO</name>
<feature type="transmembrane region" description="Helical" evidence="1">
    <location>
        <begin position="71"/>
        <end position="90"/>
    </location>
</feature>
<dbReference type="Proteomes" id="UP000070612">
    <property type="component" value="Unassembled WGS sequence"/>
</dbReference>
<keyword evidence="1" id="KW-0812">Transmembrane</keyword>
<feature type="transmembrane region" description="Helical" evidence="1">
    <location>
        <begin position="110"/>
        <end position="132"/>
    </location>
</feature>
<evidence type="ECO:0000256" key="1">
    <source>
        <dbReference type="SAM" id="Phobius"/>
    </source>
</evidence>
<evidence type="ECO:0000313" key="3">
    <source>
        <dbReference type="Proteomes" id="UP000070612"/>
    </source>
</evidence>
<dbReference type="AlphaFoldDB" id="A0A132PPT9"/>
<dbReference type="RefSeq" id="WP_067847418.1">
    <property type="nucleotide sequence ID" value="NZ_LGTW01000005.1"/>
</dbReference>
<evidence type="ECO:0000313" key="2">
    <source>
        <dbReference type="EMBL" id="KWX24313.1"/>
    </source>
</evidence>
<reference evidence="2 3" key="1">
    <citation type="submission" date="2015-07" db="EMBL/GenBank/DDBJ databases">
        <title>A draft genome sequence of Mycobacterium wolinskyi.</title>
        <authorList>
            <person name="de Man T.J."/>
            <person name="Perry K.A."/>
            <person name="Coulliette A.D."/>
            <person name="Jensen B."/>
            <person name="Toney N.C."/>
            <person name="Limbago B.M."/>
            <person name="Noble-Wang J."/>
        </authorList>
    </citation>
    <scope>NUCLEOTIDE SEQUENCE [LARGE SCALE GENOMIC DNA]</scope>
    <source>
        <strain evidence="2 3">CDC_01</strain>
    </source>
</reference>
<evidence type="ECO:0008006" key="4">
    <source>
        <dbReference type="Google" id="ProtNLM"/>
    </source>
</evidence>
<proteinExistence type="predicted"/>
<organism evidence="2 3">
    <name type="scientific">Mycolicibacterium wolinskyi</name>
    <dbReference type="NCBI Taxonomy" id="59750"/>
    <lineage>
        <taxon>Bacteria</taxon>
        <taxon>Bacillati</taxon>
        <taxon>Actinomycetota</taxon>
        <taxon>Actinomycetes</taxon>
        <taxon>Mycobacteriales</taxon>
        <taxon>Mycobacteriaceae</taxon>
        <taxon>Mycolicibacterium</taxon>
    </lineage>
</organism>
<dbReference type="Pfam" id="PF09948">
    <property type="entry name" value="PpoB2"/>
    <property type="match status" value="1"/>
</dbReference>
<dbReference type="STRING" id="59750.AWC31_05200"/>
<feature type="transmembrane region" description="Helical" evidence="1">
    <location>
        <begin position="233"/>
        <end position="253"/>
    </location>
</feature>
<keyword evidence="3" id="KW-1185">Reference proteome</keyword>
<feature type="transmembrane region" description="Helical" evidence="1">
    <location>
        <begin position="199"/>
        <end position="221"/>
    </location>
</feature>
<keyword evidence="1" id="KW-1133">Transmembrane helix</keyword>
<sequence length="261" mass="27781">MVTTAVHDRLARAPQTWVYVVAGAAMVLLVANHVAGSMPHPVAASDHDAHGHHMPGAPMPDQAANTLASTWLWWTVMAVAMMFPLAAAGARRIALASLWRRRHLAIGEYLVGYLSVWAIAGLVAIVAVTAVWPDGAPPQAVPVALLIAALWQVYPVRRRALARCRGSGFVNVRGWRADRDCVADGWNYGTKCLLTCGPVMAVMAVGHSLIVMACVTVLLLTERARGPNPAQRAGRPLEAVGLVALAGAVYVWGLSTEMPLP</sequence>
<keyword evidence="1" id="KW-0472">Membrane</keyword>
<protein>
    <recommendedName>
        <fullName evidence="4">DUF2182 domain-containing protein</fullName>
    </recommendedName>
</protein>
<dbReference type="PATRIC" id="fig|59750.3.peg.6041"/>
<dbReference type="InterPro" id="IPR018688">
    <property type="entry name" value="PpoB2-like"/>
</dbReference>
<accession>A0A132PPT9</accession>
<dbReference type="EMBL" id="LGTW01000005">
    <property type="protein sequence ID" value="KWX24313.1"/>
    <property type="molecule type" value="Genomic_DNA"/>
</dbReference>
<gene>
    <name evidence="2" type="ORF">AFM11_10025</name>
</gene>